<evidence type="ECO:0000313" key="4">
    <source>
        <dbReference type="EMBL" id="HAB5251649.1"/>
    </source>
</evidence>
<dbReference type="EMBL" id="DAAFYX010000001">
    <property type="protein sequence ID" value="HAB2089629.1"/>
    <property type="molecule type" value="Genomic_DNA"/>
</dbReference>
<evidence type="ECO:0000313" key="1">
    <source>
        <dbReference type="EMBL" id="EBV1356391.1"/>
    </source>
</evidence>
<comment type="caution">
    <text evidence="1">The sequence shown here is derived from an EMBL/GenBank/DDBJ whole genome shotgun (WGS) entry which is preliminary data.</text>
</comment>
<proteinExistence type="predicted"/>
<dbReference type="EMBL" id="AAHEGY010000001">
    <property type="protein sequence ID" value="EBV1356391.1"/>
    <property type="molecule type" value="Genomic_DNA"/>
</dbReference>
<gene>
    <name evidence="1" type="ORF">DNY22_03010</name>
    <name evidence="4" type="ORF">GB113_05155</name>
    <name evidence="5" type="ORF">GB378_05155</name>
    <name evidence="2" type="ORF">GB549_04680</name>
    <name evidence="3" type="ORF">GBR99_04680</name>
</gene>
<organism evidence="1">
    <name type="scientific">Salmonella newport</name>
    <dbReference type="NCBI Taxonomy" id="108619"/>
    <lineage>
        <taxon>Bacteria</taxon>
        <taxon>Pseudomonadati</taxon>
        <taxon>Pseudomonadota</taxon>
        <taxon>Gammaproteobacteria</taxon>
        <taxon>Enterobacterales</taxon>
        <taxon>Enterobacteriaceae</taxon>
        <taxon>Salmonella</taxon>
    </lineage>
</organism>
<evidence type="ECO:0000313" key="5">
    <source>
        <dbReference type="EMBL" id="HAB5283519.1"/>
    </source>
</evidence>
<evidence type="ECO:0000313" key="2">
    <source>
        <dbReference type="EMBL" id="HAB1935605.1"/>
    </source>
</evidence>
<dbReference type="RefSeq" id="WP_219559964.1">
    <property type="nucleotide sequence ID" value="NZ_JBICPP010000001.1"/>
</dbReference>
<dbReference type="EMBL" id="DAAHAH010000001">
    <property type="protein sequence ID" value="HAB5283519.1"/>
    <property type="molecule type" value="Genomic_DNA"/>
</dbReference>
<reference evidence="1" key="2">
    <citation type="submission" date="2018-06" db="EMBL/GenBank/DDBJ databases">
        <authorList>
            <person name="Ashton P.M."/>
            <person name="Dallman T."/>
            <person name="Nair S."/>
            <person name="De Pinna E."/>
            <person name="Peters T."/>
            <person name="Grant K."/>
        </authorList>
    </citation>
    <scope>NUCLEOTIDE SEQUENCE</scope>
    <source>
        <strain evidence="1">428176</strain>
    </source>
</reference>
<accession>A0A5V7UAQ2</accession>
<dbReference type="AlphaFoldDB" id="A0A5V7UAQ2"/>
<name>A0A5V7UAQ2_SALNE</name>
<protein>
    <submittedName>
        <fullName evidence="1">Uncharacterized protein</fullName>
    </submittedName>
</protein>
<reference evidence="2" key="3">
    <citation type="submission" date="2019-10" db="EMBL/GenBank/DDBJ databases">
        <authorList>
            <consortium name="NCBI Pathogen Detection Project"/>
        </authorList>
    </citation>
    <scope>NUCLEOTIDE SEQUENCE</scope>
    <source>
        <strain evidence="2">Salmonella enterica</strain>
    </source>
</reference>
<sequence>MTATLNNNIKEYFIKNNGKYELQPDVTFPVTIPADQDILIKVAGNGTILVDEEQWSSHEKTVLSSLITSIGNNAKVKIKITQCANVTIDRRLSLGSSINQDGSRSQAALIDSVITGTIGSNVTLKISIVDSANVTLNTRDSSLIINDADLIKEIINIDDGDNPLDNFELDVELINCANIHCPDDNNECGVVSINDGQLIDEILDCGEIKNKSNINIKIKESANAHVNSINIVEGELVDELIDCLSIVDSSIEIKILSSISTSANTISITEGELLDETMDVKNHIRNSKIDATITNSANVFYSASMAITSGELIDEIIDTNEITNSKIKIELTTSGCASYIGNGAGNTFALTKGEFIDEIIDCSNNISDNSHISITVENSANIITQNSSSHVPVLNITNSQLLDELVDCPNINNNSITVEISSSGNIALANSILNSFNMNLIERIIDTENTTKITKAIEMNISTGNTVTSNVCKSFNLLCVFSVPLEALINTNNLFSSDFVKNNNISSTISSSGENPISDDFIQAKPYFPPST</sequence>
<reference evidence="2" key="1">
    <citation type="journal article" date="2018" name="Genome Biol.">
        <title>SKESA: strategic k-mer extension for scrupulous assemblies.</title>
        <authorList>
            <person name="Souvorov A."/>
            <person name="Agarwala R."/>
            <person name="Lipman D.J."/>
        </authorList>
    </citation>
    <scope>NUCLEOTIDE SEQUENCE</scope>
    <source>
        <strain evidence="2">Salmonella enterica</strain>
    </source>
</reference>
<dbReference type="EMBL" id="DAAFXS010000001">
    <property type="protein sequence ID" value="HAB1935605.1"/>
    <property type="molecule type" value="Genomic_DNA"/>
</dbReference>
<evidence type="ECO:0000313" key="3">
    <source>
        <dbReference type="EMBL" id="HAB2089629.1"/>
    </source>
</evidence>
<dbReference type="EMBL" id="DAAHAB010000001">
    <property type="protein sequence ID" value="HAB5251649.1"/>
    <property type="molecule type" value="Genomic_DNA"/>
</dbReference>